<evidence type="ECO:0000313" key="3">
    <source>
        <dbReference type="Proteomes" id="UP000007796"/>
    </source>
</evidence>
<feature type="region of interest" description="Disordered" evidence="1">
    <location>
        <begin position="15"/>
        <end position="340"/>
    </location>
</feature>
<evidence type="ECO:0000256" key="1">
    <source>
        <dbReference type="SAM" id="MobiDB-lite"/>
    </source>
</evidence>
<organism evidence="3">
    <name type="scientific">Grosmannia clavigera (strain kw1407 / UAMH 11150)</name>
    <name type="common">Blue stain fungus</name>
    <name type="synonym">Graphiocladiella clavigera</name>
    <dbReference type="NCBI Taxonomy" id="655863"/>
    <lineage>
        <taxon>Eukaryota</taxon>
        <taxon>Fungi</taxon>
        <taxon>Dikarya</taxon>
        <taxon>Ascomycota</taxon>
        <taxon>Pezizomycotina</taxon>
        <taxon>Sordariomycetes</taxon>
        <taxon>Sordariomycetidae</taxon>
        <taxon>Ophiostomatales</taxon>
        <taxon>Ophiostomataceae</taxon>
        <taxon>Leptographium</taxon>
    </lineage>
</organism>
<dbReference type="InParanoid" id="F0XES4"/>
<dbReference type="GeneID" id="25978962"/>
<keyword evidence="3" id="KW-1185">Reference proteome</keyword>
<protein>
    <submittedName>
        <fullName evidence="2">Uncharacterized protein</fullName>
    </submittedName>
</protein>
<feature type="compositionally biased region" description="Polar residues" evidence="1">
    <location>
        <begin position="266"/>
        <end position="277"/>
    </location>
</feature>
<sequence>MTSAWASTESVAALASGYGHGSGRPRPGGGHLQEKRREETYADDEEDEGTWSDGSRSEKRGRRESYHYRCLDGPENWDRTHRPRLLTERRSPSPSRSRQRNALRDTRDSIRLLLPPQLSTRDQMSDGGRSGSYQSSHSSSSRHRAEAQRRKLQVSRSQDGRSRDHSPASQALGRVWPNDLYFEDKRKHQDSSPHQPYGRNHHRDMRRNGGSKYGRKSETSSRRRDSTPWPRLEHVSVDELSDIGRRHGDQQKPRIRHYGRSEEVQEGQSSVPSYSRTESVDENYRASRTHRQQKRSPSPPSNRGKNGEDRGRYREDAMTEDDHHSQHNHRRSKDDHERTPSALEAAVRNALRAGTLAALDCHDSPGDWLGDKGTRVATAALKAAIVDTYMEHRHPQKVNGIRHTAMRHAAEYAITNALAGPLMQFAAEERRRRR</sequence>
<dbReference type="RefSeq" id="XP_014173116.1">
    <property type="nucleotide sequence ID" value="XM_014317641.1"/>
</dbReference>
<reference evidence="2 3" key="1">
    <citation type="journal article" date="2011" name="Proc. Natl. Acad. Sci. U.S.A.">
        <title>Genome and transcriptome analyses of the mountain pine beetle-fungal symbiont Grosmannia clavigera, a lodgepole pine pathogen.</title>
        <authorList>
            <person name="DiGuistini S."/>
            <person name="Wang Y."/>
            <person name="Liao N.Y."/>
            <person name="Taylor G."/>
            <person name="Tanguay P."/>
            <person name="Feau N."/>
            <person name="Henrissat B."/>
            <person name="Chan S.K."/>
            <person name="Hesse-Orce U."/>
            <person name="Alamouti S.M."/>
            <person name="Tsui C.K.M."/>
            <person name="Docking R.T."/>
            <person name="Levasseur A."/>
            <person name="Haridas S."/>
            <person name="Robertson G."/>
            <person name="Birol I."/>
            <person name="Holt R.A."/>
            <person name="Marra M.A."/>
            <person name="Hamelin R.C."/>
            <person name="Hirst M."/>
            <person name="Jones S.J.M."/>
            <person name="Bohlmann J."/>
            <person name="Breuil C."/>
        </authorList>
    </citation>
    <scope>NUCLEOTIDE SEQUENCE [LARGE SCALE GENOMIC DNA]</scope>
    <source>
        <strain evidence="3">kw1407 / UAMH 11150</strain>
    </source>
</reference>
<dbReference type="Proteomes" id="UP000007796">
    <property type="component" value="Unassembled WGS sequence"/>
</dbReference>
<evidence type="ECO:0000313" key="2">
    <source>
        <dbReference type="EMBL" id="EFX03634.1"/>
    </source>
</evidence>
<feature type="compositionally biased region" description="Gly residues" evidence="1">
    <location>
        <begin position="18"/>
        <end position="31"/>
    </location>
</feature>
<dbReference type="eggNOG" id="ENOG502RA7Z">
    <property type="taxonomic scope" value="Eukaryota"/>
</dbReference>
<gene>
    <name evidence="2" type="ORF">CMQ_562</name>
</gene>
<dbReference type="AlphaFoldDB" id="F0XES4"/>
<feature type="compositionally biased region" description="Basic and acidic residues" evidence="1">
    <location>
        <begin position="305"/>
        <end position="325"/>
    </location>
</feature>
<dbReference type="EMBL" id="GL629765">
    <property type="protein sequence ID" value="EFX03634.1"/>
    <property type="molecule type" value="Genomic_DNA"/>
</dbReference>
<name>F0XES4_GROCL</name>
<feature type="compositionally biased region" description="Basic and acidic residues" evidence="1">
    <location>
        <begin position="182"/>
        <end position="191"/>
    </location>
</feature>
<accession>F0XES4</accession>
<feature type="compositionally biased region" description="Acidic residues" evidence="1">
    <location>
        <begin position="41"/>
        <end position="50"/>
    </location>
</feature>
<feature type="compositionally biased region" description="Basic and acidic residues" evidence="1">
    <location>
        <begin position="55"/>
        <end position="91"/>
    </location>
</feature>
<dbReference type="OrthoDB" id="3539922at2759"/>
<proteinExistence type="predicted"/>
<dbReference type="HOGENOM" id="CLU_631691_0_0_1"/>
<feature type="compositionally biased region" description="Basic and acidic residues" evidence="1">
    <location>
        <begin position="215"/>
        <end position="252"/>
    </location>
</feature>